<dbReference type="InterPro" id="IPR013766">
    <property type="entry name" value="Thioredoxin_domain"/>
</dbReference>
<keyword evidence="6" id="KW-1185">Reference proteome</keyword>
<dbReference type="OrthoDB" id="273823at2759"/>
<dbReference type="CDD" id="cd14951">
    <property type="entry name" value="NHL-2_like"/>
    <property type="match status" value="1"/>
</dbReference>
<dbReference type="Pfam" id="PF01436">
    <property type="entry name" value="NHL"/>
    <property type="match status" value="3"/>
</dbReference>
<feature type="repeat" description="NHL" evidence="2">
    <location>
        <begin position="590"/>
        <end position="621"/>
    </location>
</feature>
<name>A0A3B0JTZ3_DROGU</name>
<dbReference type="Proteomes" id="UP000268350">
    <property type="component" value="Unassembled WGS sequence"/>
</dbReference>
<evidence type="ECO:0000256" key="2">
    <source>
        <dbReference type="PROSITE-ProRule" id="PRU00504"/>
    </source>
</evidence>
<dbReference type="Pfam" id="PF13905">
    <property type="entry name" value="Thioredoxin_8"/>
    <property type="match status" value="1"/>
</dbReference>
<dbReference type="InterPro" id="IPR011042">
    <property type="entry name" value="6-blade_b-propeller_TolB-like"/>
</dbReference>
<dbReference type="AlphaFoldDB" id="A0A3B0JTZ3"/>
<reference evidence="6" key="1">
    <citation type="submission" date="2018-01" db="EMBL/GenBank/DDBJ databases">
        <authorList>
            <person name="Alioto T."/>
            <person name="Alioto T."/>
        </authorList>
    </citation>
    <scope>NUCLEOTIDE SEQUENCE [LARGE SCALE GENOMIC DNA]</scope>
</reference>
<feature type="transmembrane region" description="Helical" evidence="3">
    <location>
        <begin position="53"/>
        <end position="74"/>
    </location>
</feature>
<dbReference type="PANTHER" id="PTHR46388">
    <property type="entry name" value="NHL REPEAT-CONTAINING PROTEIN 2"/>
    <property type="match status" value="1"/>
</dbReference>
<dbReference type="PROSITE" id="PS51125">
    <property type="entry name" value="NHL"/>
    <property type="match status" value="2"/>
</dbReference>
<keyword evidence="3" id="KW-1133">Transmembrane helix</keyword>
<dbReference type="PROSITE" id="PS51352">
    <property type="entry name" value="THIOREDOXIN_2"/>
    <property type="match status" value="1"/>
</dbReference>
<accession>A0A3B0JTZ3</accession>
<evidence type="ECO:0000313" key="6">
    <source>
        <dbReference type="Proteomes" id="UP000268350"/>
    </source>
</evidence>
<dbReference type="InterPro" id="IPR045302">
    <property type="entry name" value="NHL2_NHL_rpt_dom"/>
</dbReference>
<dbReference type="InterPro" id="IPR012336">
    <property type="entry name" value="Thioredoxin-like_fold"/>
</dbReference>
<gene>
    <name evidence="5" type="ORF">DGUA_6G004059</name>
</gene>
<feature type="repeat" description="NHL" evidence="2">
    <location>
        <begin position="387"/>
        <end position="417"/>
    </location>
</feature>
<dbReference type="Gene3D" id="2.120.10.30">
    <property type="entry name" value="TolB, C-terminal domain"/>
    <property type="match status" value="2"/>
</dbReference>
<dbReference type="InterPro" id="IPR001258">
    <property type="entry name" value="NHL_repeat"/>
</dbReference>
<evidence type="ECO:0000256" key="1">
    <source>
        <dbReference type="ARBA" id="ARBA00022737"/>
    </source>
</evidence>
<keyword evidence="3" id="KW-0472">Membrane</keyword>
<dbReference type="InterPro" id="IPR036249">
    <property type="entry name" value="Thioredoxin-like_sf"/>
</dbReference>
<dbReference type="SUPFAM" id="SSF52833">
    <property type="entry name" value="Thioredoxin-like"/>
    <property type="match status" value="1"/>
</dbReference>
<dbReference type="PANTHER" id="PTHR46388:SF2">
    <property type="entry name" value="NHL REPEAT-CONTAINING PROTEIN 2"/>
    <property type="match status" value="1"/>
</dbReference>
<evidence type="ECO:0000313" key="5">
    <source>
        <dbReference type="EMBL" id="SPP85575.1"/>
    </source>
</evidence>
<organism evidence="5 6">
    <name type="scientific">Drosophila guanche</name>
    <name type="common">Fruit fly</name>
    <dbReference type="NCBI Taxonomy" id="7266"/>
    <lineage>
        <taxon>Eukaryota</taxon>
        <taxon>Metazoa</taxon>
        <taxon>Ecdysozoa</taxon>
        <taxon>Arthropoda</taxon>
        <taxon>Hexapoda</taxon>
        <taxon>Insecta</taxon>
        <taxon>Pterygota</taxon>
        <taxon>Neoptera</taxon>
        <taxon>Endopterygota</taxon>
        <taxon>Diptera</taxon>
        <taxon>Brachycera</taxon>
        <taxon>Muscomorpha</taxon>
        <taxon>Ephydroidea</taxon>
        <taxon>Drosophilidae</taxon>
        <taxon>Drosophila</taxon>
        <taxon>Sophophora</taxon>
    </lineage>
</organism>
<dbReference type="CDD" id="cd03012">
    <property type="entry name" value="TlpA_like_DipZ_like"/>
    <property type="match status" value="1"/>
</dbReference>
<keyword evidence="3" id="KW-0812">Transmembrane</keyword>
<keyword evidence="1" id="KW-0677">Repeat</keyword>
<dbReference type="EMBL" id="OUUW01000010">
    <property type="protein sequence ID" value="SPP85575.1"/>
    <property type="molecule type" value="Genomic_DNA"/>
</dbReference>
<proteinExistence type="predicted"/>
<evidence type="ECO:0000259" key="4">
    <source>
        <dbReference type="PROSITE" id="PS51352"/>
    </source>
</evidence>
<dbReference type="Gene3D" id="3.40.30.10">
    <property type="entry name" value="Glutaredoxin"/>
    <property type="match status" value="1"/>
</dbReference>
<sequence>MYIHKSLITESEIEARASRAIHYVYFMIRANSYACMHTDTCHTAKSMKTCPPILHNIPCIFLRGFALLSIYHVIIYRRKSTYRYIVISISMFNKYPIICCSRIKKLIKMDNSDDLPPIDIVTYITDELQQTYRSTSGEKEKVKVLNDFLERWDDDNSIAKLKATNIEFESDLDWFNVSEPLTLEGLRGKVVVLDFFTYCCINCMHVLPELHSLEERFPVESGLVVIGVHSPKFENERTTSNILSAVDRYCITHPIVNDSRSALWRALGIRCWPSIMVLSPTGLPMLLLMGEGHGIFLQEFIGAALAFFGRQEKINFGSVPIQLSSHLHPASSLRFPAKIARSASGRYAIADAGNNRVLVMSPDGVVEHRIGGLQAGFVDGNLTLARFNSPQGVAFLNENTLIVADTENHALRKISLENEMVETLAGTGQQGNERVGGRVGPLQSLSSPWDVAVFRTRDMDMSFHLDERNVPEKSIILISMAGTHQIWGYFPEGIIWWKFRKFEPLCCVSLIGNGLEENRNNSYPQNAAFAQPSGLAMSKDFLFIADSESSSIRKASMIDGKVMPVVGGDRNPLNLFAFGDVDGKLSNAKLQHPLGVAHNDADNKVYVADTYNHKIKVIDTETNVVSTLAIKTQDGTPLIFNEPAGLCLDAEGKNLLVSDTNNHAIQIVDLLTLKARPFVVDFSKVDSTSETDAPQLPLKNAEHHILRPLPLHGKKKSTINFNIRLSPQLKFTEEAPQKWTIRTLNSALEVNKKSGCLTNGMCNLEAQILKKDFGNANNPLFTIEFALNLCDAKCCLMKRFVVVVNCEPNVEEYIQSHDVNIQVDHSSISS</sequence>
<evidence type="ECO:0000256" key="3">
    <source>
        <dbReference type="SAM" id="Phobius"/>
    </source>
</evidence>
<dbReference type="STRING" id="7266.A0A3B0JTZ3"/>
<feature type="domain" description="Thioredoxin" evidence="4">
    <location>
        <begin position="157"/>
        <end position="306"/>
    </location>
</feature>
<dbReference type="SUPFAM" id="SSF101898">
    <property type="entry name" value="NHL repeat"/>
    <property type="match status" value="1"/>
</dbReference>
<protein>
    <submittedName>
        <fullName evidence="5">Blast:NHL repeat-containing protein 2</fullName>
    </submittedName>
</protein>